<dbReference type="EMBL" id="CAJNOI010003563">
    <property type="protein sequence ID" value="CAF1522524.1"/>
    <property type="molecule type" value="Genomic_DNA"/>
</dbReference>
<dbReference type="EMBL" id="CAJNOM010003924">
    <property type="protein sequence ID" value="CAF1650770.1"/>
    <property type="molecule type" value="Genomic_DNA"/>
</dbReference>
<dbReference type="EMBL" id="CAJNOM010001485">
    <property type="protein sequence ID" value="CAF1609761.1"/>
    <property type="molecule type" value="Genomic_DNA"/>
</dbReference>
<evidence type="ECO:0000313" key="4">
    <source>
        <dbReference type="EMBL" id="CAF1609761.1"/>
    </source>
</evidence>
<evidence type="ECO:0000313" key="7">
    <source>
        <dbReference type="Proteomes" id="UP000663877"/>
    </source>
</evidence>
<sequence length="468" mass="54642">MSKSNIGNLAFYCVYTRNHTESGTFQGVIDDLPRICGMGIDFVWLLPIHPIGLTNRKGPLGSPYSIDNFREINPEHGDLNDFRRLISEVHRQGMRLMIDIVFRHTSHDCLWAKEHPEWYLRDETGKPIAIVPEWSDILDLKFEGNEKTLWIELIDVLKYWCELGVDGFRMDVASGVTMQFWRQARYEVSMIYPNIVWLAESTRLPYIEGHRFKRETVNTDSTLYEAFDICYDYDIYGAWRAVIADAIPIKSYLEMVRLQTTIYPNNFIKLRFLENHDQQRAAHIFRNNRLKGLAWTAFNAFNKGCFLVHAGQETEQTKTSSLFEKDWVDCKNIYPLQQFLHELIQIKKNPIIQSNNSNFTITHHSPCIVTVWENEFDRQGLIGIFNVSQNNTNEEYIQINNLPDGEYQNLLFNSGIKEIDKCESSTITISNNGKIRIPSVALIIQYSDFILQPQMFYSEIFDFDYKGM</sequence>
<dbReference type="OrthoDB" id="1740265at2759"/>
<dbReference type="Proteomes" id="UP000663877">
    <property type="component" value="Unassembled WGS sequence"/>
</dbReference>
<keyword evidence="6" id="KW-1185">Reference proteome</keyword>
<dbReference type="InterPro" id="IPR006047">
    <property type="entry name" value="GH13_cat_dom"/>
</dbReference>
<dbReference type="InterPro" id="IPR017853">
    <property type="entry name" value="GH"/>
</dbReference>
<gene>
    <name evidence="2" type="ORF">BJG266_LOCUS18679</name>
    <name evidence="3" type="ORF">BJG266_LOCUS44374</name>
    <name evidence="4" type="ORF">QVE165_LOCUS53882</name>
    <name evidence="5" type="ORF">QVE165_LOCUS61337</name>
</gene>
<proteinExistence type="predicted"/>
<evidence type="ECO:0000259" key="1">
    <source>
        <dbReference type="SMART" id="SM00642"/>
    </source>
</evidence>
<reference evidence="2" key="1">
    <citation type="submission" date="2021-02" db="EMBL/GenBank/DDBJ databases">
        <authorList>
            <person name="Nowell W R."/>
        </authorList>
    </citation>
    <scope>NUCLEOTIDE SEQUENCE</scope>
</reference>
<dbReference type="SMART" id="SM00642">
    <property type="entry name" value="Aamy"/>
    <property type="match status" value="1"/>
</dbReference>
<evidence type="ECO:0000313" key="2">
    <source>
        <dbReference type="EMBL" id="CAF1052118.1"/>
    </source>
</evidence>
<protein>
    <recommendedName>
        <fullName evidence="1">Glycosyl hydrolase family 13 catalytic domain-containing protein</fullName>
    </recommendedName>
</protein>
<dbReference type="Pfam" id="PF00128">
    <property type="entry name" value="Alpha-amylase"/>
    <property type="match status" value="1"/>
</dbReference>
<comment type="caution">
    <text evidence="2">The sequence shown here is derived from an EMBL/GenBank/DDBJ whole genome shotgun (WGS) entry which is preliminary data.</text>
</comment>
<dbReference type="GO" id="GO:0005975">
    <property type="term" value="P:carbohydrate metabolic process"/>
    <property type="evidence" value="ECO:0007669"/>
    <property type="project" value="InterPro"/>
</dbReference>
<dbReference type="SUPFAM" id="SSF51445">
    <property type="entry name" value="(Trans)glycosidases"/>
    <property type="match status" value="1"/>
</dbReference>
<evidence type="ECO:0000313" key="5">
    <source>
        <dbReference type="EMBL" id="CAF1650770.1"/>
    </source>
</evidence>
<dbReference type="EMBL" id="CAJNOI010000096">
    <property type="protein sequence ID" value="CAF1052118.1"/>
    <property type="molecule type" value="Genomic_DNA"/>
</dbReference>
<dbReference type="Gene3D" id="3.20.20.80">
    <property type="entry name" value="Glycosidases"/>
    <property type="match status" value="1"/>
</dbReference>
<dbReference type="PANTHER" id="PTHR47786">
    <property type="entry name" value="ALPHA-1,4-GLUCAN:MALTOSE-1-PHOSPHATE MALTOSYLTRANSFERASE"/>
    <property type="match status" value="1"/>
</dbReference>
<dbReference type="AlphaFoldDB" id="A0A814KNN3"/>
<dbReference type="PANTHER" id="PTHR47786:SF2">
    <property type="entry name" value="GLYCOSYL HYDROLASE FAMILY 13 CATALYTIC DOMAIN-CONTAINING PROTEIN"/>
    <property type="match status" value="1"/>
</dbReference>
<organism evidence="2 7">
    <name type="scientific">Adineta steineri</name>
    <dbReference type="NCBI Taxonomy" id="433720"/>
    <lineage>
        <taxon>Eukaryota</taxon>
        <taxon>Metazoa</taxon>
        <taxon>Spiralia</taxon>
        <taxon>Gnathifera</taxon>
        <taxon>Rotifera</taxon>
        <taxon>Eurotatoria</taxon>
        <taxon>Bdelloidea</taxon>
        <taxon>Adinetida</taxon>
        <taxon>Adinetidae</taxon>
        <taxon>Adineta</taxon>
    </lineage>
</organism>
<dbReference type="CDD" id="cd11313">
    <property type="entry name" value="AmyAc_arch_bac_AmyA"/>
    <property type="match status" value="1"/>
</dbReference>
<evidence type="ECO:0000313" key="3">
    <source>
        <dbReference type="EMBL" id="CAF1522524.1"/>
    </source>
</evidence>
<name>A0A814KNN3_9BILA</name>
<dbReference type="Proteomes" id="UP000663832">
    <property type="component" value="Unassembled WGS sequence"/>
</dbReference>
<evidence type="ECO:0000313" key="6">
    <source>
        <dbReference type="Proteomes" id="UP000663832"/>
    </source>
</evidence>
<feature type="domain" description="Glycosyl hydrolase family 13 catalytic" evidence="1">
    <location>
        <begin position="13"/>
        <end position="347"/>
    </location>
</feature>
<accession>A0A814KNN3</accession>